<evidence type="ECO:0000256" key="1">
    <source>
        <dbReference type="PROSITE-ProRule" id="PRU00169"/>
    </source>
</evidence>
<feature type="domain" description="EAL" evidence="3">
    <location>
        <begin position="138"/>
        <end position="384"/>
    </location>
</feature>
<dbReference type="Pfam" id="PF00072">
    <property type="entry name" value="Response_reg"/>
    <property type="match status" value="1"/>
</dbReference>
<name>A0ABS2HHJ5_9VIBR</name>
<dbReference type="Proteomes" id="UP000809621">
    <property type="component" value="Unassembled WGS sequence"/>
</dbReference>
<dbReference type="CDD" id="cd01948">
    <property type="entry name" value="EAL"/>
    <property type="match status" value="1"/>
</dbReference>
<reference evidence="4 5" key="1">
    <citation type="submission" date="2021-02" db="EMBL/GenBank/DDBJ databases">
        <authorList>
            <person name="Park J.-S."/>
        </authorList>
    </citation>
    <scope>NUCLEOTIDE SEQUENCE [LARGE SCALE GENOMIC DNA]</scope>
    <source>
        <strain evidence="4 5">188UL20-2</strain>
    </source>
</reference>
<dbReference type="SMART" id="SM00448">
    <property type="entry name" value="REC"/>
    <property type="match status" value="1"/>
</dbReference>
<protein>
    <submittedName>
        <fullName evidence="4">EAL domain-containing response regulator</fullName>
    </submittedName>
</protein>
<sequence length="384" mass="42866">MNEHASIVIVDDNLLQLTLLERTLKRKGASTVHGFVSGYDALSWMAQHHADILFCDLKMPEIDGIDMLIALDKQGFTGNVVILSAMEQSVTATVRAMCDNFGFNVIGQLTKPYEQQQLDSFLALPTQILQTPQKADNVIVSEADLLIALAEGQIQNFYQPLVDFDSNIIVGVEALARWHHPQFGVLSPAVFMPIIERCNLSLELFDTVFGNAITDIQEGQLAYQVSLNVEHSNLQFARFSDEFLARCLEHDIAPSKFTIEITEGDSYHDSVELFRNLSKLRLNGVGVSIDDFGTGFSSLQKLSALPFNEIKIDRSFVQGLINEPKKNQIVYFICALAKSLDINVVAEGVEDKATWNTLKNYGVNVCQGFYRYRPMPIQDLALIP</sequence>
<dbReference type="EMBL" id="JAFEUM010000001">
    <property type="protein sequence ID" value="MBM7035564.1"/>
    <property type="molecule type" value="Genomic_DNA"/>
</dbReference>
<dbReference type="InterPro" id="IPR035919">
    <property type="entry name" value="EAL_sf"/>
</dbReference>
<dbReference type="Gene3D" id="3.40.50.2300">
    <property type="match status" value="1"/>
</dbReference>
<dbReference type="InterPro" id="IPR011006">
    <property type="entry name" value="CheY-like_superfamily"/>
</dbReference>
<dbReference type="PANTHER" id="PTHR33121">
    <property type="entry name" value="CYCLIC DI-GMP PHOSPHODIESTERASE PDEF"/>
    <property type="match status" value="1"/>
</dbReference>
<dbReference type="Pfam" id="PF00563">
    <property type="entry name" value="EAL"/>
    <property type="match status" value="1"/>
</dbReference>
<dbReference type="SUPFAM" id="SSF52172">
    <property type="entry name" value="CheY-like"/>
    <property type="match status" value="1"/>
</dbReference>
<gene>
    <name evidence="4" type="ORF">JQC93_04010</name>
</gene>
<feature type="modified residue" description="4-aspartylphosphate" evidence="1">
    <location>
        <position position="56"/>
    </location>
</feature>
<accession>A0ABS2HHJ5</accession>
<evidence type="ECO:0000313" key="5">
    <source>
        <dbReference type="Proteomes" id="UP000809621"/>
    </source>
</evidence>
<dbReference type="PROSITE" id="PS50883">
    <property type="entry name" value="EAL"/>
    <property type="match status" value="1"/>
</dbReference>
<dbReference type="SUPFAM" id="SSF141868">
    <property type="entry name" value="EAL domain-like"/>
    <property type="match status" value="1"/>
</dbReference>
<evidence type="ECO:0000313" key="4">
    <source>
        <dbReference type="EMBL" id="MBM7035564.1"/>
    </source>
</evidence>
<comment type="caution">
    <text evidence="4">The sequence shown here is derived from an EMBL/GenBank/DDBJ whole genome shotgun (WGS) entry which is preliminary data.</text>
</comment>
<dbReference type="InterPro" id="IPR050706">
    <property type="entry name" value="Cyclic-di-GMP_PDE-like"/>
</dbReference>
<dbReference type="InterPro" id="IPR001633">
    <property type="entry name" value="EAL_dom"/>
</dbReference>
<keyword evidence="5" id="KW-1185">Reference proteome</keyword>
<evidence type="ECO:0000259" key="3">
    <source>
        <dbReference type="PROSITE" id="PS50883"/>
    </source>
</evidence>
<keyword evidence="1" id="KW-0597">Phosphoprotein</keyword>
<dbReference type="SMART" id="SM00052">
    <property type="entry name" value="EAL"/>
    <property type="match status" value="1"/>
</dbReference>
<dbReference type="RefSeq" id="WP_205157156.1">
    <property type="nucleotide sequence ID" value="NZ_JAFEUM010000001.1"/>
</dbReference>
<dbReference type="InterPro" id="IPR001789">
    <property type="entry name" value="Sig_transdc_resp-reg_receiver"/>
</dbReference>
<evidence type="ECO:0000259" key="2">
    <source>
        <dbReference type="PROSITE" id="PS50110"/>
    </source>
</evidence>
<dbReference type="PANTHER" id="PTHR33121:SF70">
    <property type="entry name" value="SIGNALING PROTEIN YKOW"/>
    <property type="match status" value="1"/>
</dbReference>
<feature type="domain" description="Response regulatory" evidence="2">
    <location>
        <begin position="6"/>
        <end position="126"/>
    </location>
</feature>
<proteinExistence type="predicted"/>
<dbReference type="PROSITE" id="PS50110">
    <property type="entry name" value="RESPONSE_REGULATORY"/>
    <property type="match status" value="1"/>
</dbReference>
<organism evidence="4 5">
    <name type="scientific">Vibrio ulleungensis</name>
    <dbReference type="NCBI Taxonomy" id="2807619"/>
    <lineage>
        <taxon>Bacteria</taxon>
        <taxon>Pseudomonadati</taxon>
        <taxon>Pseudomonadota</taxon>
        <taxon>Gammaproteobacteria</taxon>
        <taxon>Vibrionales</taxon>
        <taxon>Vibrionaceae</taxon>
        <taxon>Vibrio</taxon>
    </lineage>
</organism>
<dbReference type="Gene3D" id="3.20.20.450">
    <property type="entry name" value="EAL domain"/>
    <property type="match status" value="1"/>
</dbReference>